<dbReference type="RefSeq" id="WP_092013739.1">
    <property type="nucleotide sequence ID" value="NZ_FOXH01000003.1"/>
</dbReference>
<dbReference type="InterPro" id="IPR001650">
    <property type="entry name" value="Helicase_C-like"/>
</dbReference>
<dbReference type="PROSITE" id="PS51192">
    <property type="entry name" value="HELICASE_ATP_BIND_1"/>
    <property type="match status" value="1"/>
</dbReference>
<dbReference type="SUPFAM" id="SSF52540">
    <property type="entry name" value="P-loop containing nucleoside triphosphate hydrolases"/>
    <property type="match status" value="1"/>
</dbReference>
<protein>
    <recommendedName>
        <fullName evidence="11">ATP-dependent DNA helicase RecQ</fullName>
        <ecNumber evidence="10">5.6.2.4</ecNumber>
    </recommendedName>
    <alternativeName>
        <fullName evidence="12">DNA 3'-5' helicase RecQ</fullName>
    </alternativeName>
</protein>
<dbReference type="InterPro" id="IPR032284">
    <property type="entry name" value="RecQ_Zn-bd"/>
</dbReference>
<sequence length="640" mass="74225">MNIHQLLKTYWGYDAFRPLQEDIIDSVLQQKDTLALMPTGGGKSLCFQVPALAMQGICIVISPLIALMQDQVAQLKKMGIPAVAIFSGMHKNQIDIALDNCIYGDIKFLYISPERLQTNLFLERAKQMKICLLAIDEAHCISQWGYDFRPPYLKIAEFRETITPKTPLIALTATATRLVKEDILDKLMMLDAQVFQQSFSRENLSYSAFKEEDKERRLLKILQNVPGASVVYVRNRRKTQEISEWLHRHGVSSTFYHAGLLPKERIERQEKWIRNSFRVMVATNAFGMGIDKPDVRSVIHLDLPDSLEAYYQEAGRAGRDREKAYAVALFNQSDLEGLEKNVLKAYPDFELIKKVYEALGNYFQLAVGSESFNSFDFDLVDFQRKFNLPPNDTFFALKMLENEGFVQLSDAFYSPSRLMFAVDNRQLYDFQLRNPRFDSFIKLILRVYGGELFTNYLTISEQTIAKNFSAPLIEVETMLLQMEKLNIVVYEKQKDRPQLTFLTQRFDAKVLPLNFQEISQRKERDVEKARAVVYYMQHNMRCRTQILLEYFDEITDNECGICDNCLAKKRQENQQNYQQQETEADQNKILQLLENGAMSLELLIKIMQPSSQSYFIEVIRKMLAIDLIKYDREGNIVKNG</sequence>
<keyword evidence="7" id="KW-0238">DNA-binding</keyword>
<keyword evidence="8" id="KW-0413">Isomerase</keyword>
<dbReference type="SMART" id="SM00487">
    <property type="entry name" value="DEXDc"/>
    <property type="match status" value="1"/>
</dbReference>
<evidence type="ECO:0000259" key="13">
    <source>
        <dbReference type="PROSITE" id="PS51192"/>
    </source>
</evidence>
<organism evidence="15 16">
    <name type="scientific">Pseudarcicella hirudinis</name>
    <dbReference type="NCBI Taxonomy" id="1079859"/>
    <lineage>
        <taxon>Bacteria</taxon>
        <taxon>Pseudomonadati</taxon>
        <taxon>Bacteroidota</taxon>
        <taxon>Cytophagia</taxon>
        <taxon>Cytophagales</taxon>
        <taxon>Flectobacillaceae</taxon>
        <taxon>Pseudarcicella</taxon>
    </lineage>
</organism>
<dbReference type="STRING" id="1079859.SAMN04515674_10315"/>
<dbReference type="Proteomes" id="UP000199306">
    <property type="component" value="Unassembled WGS sequence"/>
</dbReference>
<dbReference type="GO" id="GO:0009378">
    <property type="term" value="F:four-way junction helicase activity"/>
    <property type="evidence" value="ECO:0007669"/>
    <property type="project" value="TreeGrafter"/>
</dbReference>
<dbReference type="FunFam" id="3.40.50.300:FF:001389">
    <property type="entry name" value="ATP-dependent DNA helicase RecQ"/>
    <property type="match status" value="1"/>
</dbReference>
<proteinExistence type="inferred from homology"/>
<keyword evidence="6" id="KW-0067">ATP-binding</keyword>
<evidence type="ECO:0000256" key="9">
    <source>
        <dbReference type="ARBA" id="ARBA00034617"/>
    </source>
</evidence>
<dbReference type="SMART" id="SM00490">
    <property type="entry name" value="HELICc"/>
    <property type="match status" value="1"/>
</dbReference>
<dbReference type="AlphaFoldDB" id="A0A1I5Q4H4"/>
<dbReference type="OrthoDB" id="9763310at2"/>
<comment type="catalytic activity">
    <reaction evidence="9">
        <text>Couples ATP hydrolysis with the unwinding of duplex DNA by translocating in the 3'-5' direction.</text>
        <dbReference type="EC" id="5.6.2.4"/>
    </reaction>
</comment>
<keyword evidence="3" id="KW-0547">Nucleotide-binding</keyword>
<dbReference type="PANTHER" id="PTHR13710:SF105">
    <property type="entry name" value="ATP-DEPENDENT DNA HELICASE Q1"/>
    <property type="match status" value="1"/>
</dbReference>
<dbReference type="InterPro" id="IPR027417">
    <property type="entry name" value="P-loop_NTPase"/>
</dbReference>
<dbReference type="PROSITE" id="PS51194">
    <property type="entry name" value="HELICASE_CTER"/>
    <property type="match status" value="1"/>
</dbReference>
<gene>
    <name evidence="15" type="ORF">SAMN04515674_10315</name>
</gene>
<dbReference type="PANTHER" id="PTHR13710">
    <property type="entry name" value="DNA HELICASE RECQ FAMILY MEMBER"/>
    <property type="match status" value="1"/>
</dbReference>
<evidence type="ECO:0000256" key="8">
    <source>
        <dbReference type="ARBA" id="ARBA00023235"/>
    </source>
</evidence>
<accession>A0A1I5Q4H4</accession>
<dbReference type="Pfam" id="PF00271">
    <property type="entry name" value="Helicase_C"/>
    <property type="match status" value="1"/>
</dbReference>
<dbReference type="Pfam" id="PF16124">
    <property type="entry name" value="RecQ_Zn_bind"/>
    <property type="match status" value="1"/>
</dbReference>
<dbReference type="GO" id="GO:0043138">
    <property type="term" value="F:3'-5' DNA helicase activity"/>
    <property type="evidence" value="ECO:0007669"/>
    <property type="project" value="UniProtKB-EC"/>
</dbReference>
<feature type="domain" description="Helicase ATP-binding" evidence="13">
    <location>
        <begin position="24"/>
        <end position="193"/>
    </location>
</feature>
<keyword evidence="4" id="KW-0378">Hydrolase</keyword>
<comment type="similarity">
    <text evidence="1">Belongs to the helicase family. RecQ subfamily.</text>
</comment>
<evidence type="ECO:0000256" key="3">
    <source>
        <dbReference type="ARBA" id="ARBA00022741"/>
    </source>
</evidence>
<dbReference type="GO" id="GO:0046872">
    <property type="term" value="F:metal ion binding"/>
    <property type="evidence" value="ECO:0007669"/>
    <property type="project" value="UniProtKB-KW"/>
</dbReference>
<dbReference type="EMBL" id="FOXH01000003">
    <property type="protein sequence ID" value="SFP41183.1"/>
    <property type="molecule type" value="Genomic_DNA"/>
</dbReference>
<dbReference type="GO" id="GO:0043590">
    <property type="term" value="C:bacterial nucleoid"/>
    <property type="evidence" value="ECO:0007669"/>
    <property type="project" value="TreeGrafter"/>
</dbReference>
<evidence type="ECO:0000256" key="11">
    <source>
        <dbReference type="ARBA" id="ARBA00044535"/>
    </source>
</evidence>
<reference evidence="15 16" key="1">
    <citation type="submission" date="2016-10" db="EMBL/GenBank/DDBJ databases">
        <authorList>
            <person name="de Groot N.N."/>
        </authorList>
    </citation>
    <scope>NUCLEOTIDE SEQUENCE [LARGE SCALE GENOMIC DNA]</scope>
    <source>
        <strain evidence="16">E92,LMG 26720,CCM 7988</strain>
    </source>
</reference>
<dbReference type="NCBIfam" id="TIGR00614">
    <property type="entry name" value="recQ_fam"/>
    <property type="match status" value="1"/>
</dbReference>
<dbReference type="Pfam" id="PF00270">
    <property type="entry name" value="DEAD"/>
    <property type="match status" value="1"/>
</dbReference>
<evidence type="ECO:0000256" key="4">
    <source>
        <dbReference type="ARBA" id="ARBA00022801"/>
    </source>
</evidence>
<dbReference type="InterPro" id="IPR011545">
    <property type="entry name" value="DEAD/DEAH_box_helicase_dom"/>
</dbReference>
<dbReference type="InterPro" id="IPR036388">
    <property type="entry name" value="WH-like_DNA-bd_sf"/>
</dbReference>
<evidence type="ECO:0000259" key="14">
    <source>
        <dbReference type="PROSITE" id="PS51194"/>
    </source>
</evidence>
<evidence type="ECO:0000256" key="7">
    <source>
        <dbReference type="ARBA" id="ARBA00023125"/>
    </source>
</evidence>
<dbReference type="GO" id="GO:0006310">
    <property type="term" value="P:DNA recombination"/>
    <property type="evidence" value="ECO:0007669"/>
    <property type="project" value="InterPro"/>
</dbReference>
<dbReference type="GO" id="GO:0003677">
    <property type="term" value="F:DNA binding"/>
    <property type="evidence" value="ECO:0007669"/>
    <property type="project" value="UniProtKB-KW"/>
</dbReference>
<dbReference type="GO" id="GO:0016787">
    <property type="term" value="F:hydrolase activity"/>
    <property type="evidence" value="ECO:0007669"/>
    <property type="project" value="UniProtKB-KW"/>
</dbReference>
<keyword evidence="5 15" id="KW-0347">Helicase</keyword>
<evidence type="ECO:0000256" key="12">
    <source>
        <dbReference type="ARBA" id="ARBA00044550"/>
    </source>
</evidence>
<dbReference type="GO" id="GO:0006281">
    <property type="term" value="P:DNA repair"/>
    <property type="evidence" value="ECO:0007669"/>
    <property type="project" value="TreeGrafter"/>
</dbReference>
<evidence type="ECO:0000256" key="2">
    <source>
        <dbReference type="ARBA" id="ARBA00022723"/>
    </source>
</evidence>
<feature type="domain" description="Helicase C-terminal" evidence="14">
    <location>
        <begin position="217"/>
        <end position="363"/>
    </location>
</feature>
<dbReference type="Gene3D" id="3.40.50.300">
    <property type="entry name" value="P-loop containing nucleotide triphosphate hydrolases"/>
    <property type="match status" value="2"/>
</dbReference>
<evidence type="ECO:0000256" key="6">
    <source>
        <dbReference type="ARBA" id="ARBA00022840"/>
    </source>
</evidence>
<dbReference type="CDD" id="cd17920">
    <property type="entry name" value="DEXHc_RecQ"/>
    <property type="match status" value="1"/>
</dbReference>
<dbReference type="EC" id="5.6.2.4" evidence="10"/>
<keyword evidence="16" id="KW-1185">Reference proteome</keyword>
<name>A0A1I5Q4H4_9BACT</name>
<evidence type="ECO:0000256" key="10">
    <source>
        <dbReference type="ARBA" id="ARBA00034808"/>
    </source>
</evidence>
<dbReference type="Gene3D" id="1.10.10.10">
    <property type="entry name" value="Winged helix-like DNA-binding domain superfamily/Winged helix DNA-binding domain"/>
    <property type="match status" value="1"/>
</dbReference>
<dbReference type="GO" id="GO:0005737">
    <property type="term" value="C:cytoplasm"/>
    <property type="evidence" value="ECO:0007669"/>
    <property type="project" value="TreeGrafter"/>
</dbReference>
<keyword evidence="2" id="KW-0479">Metal-binding</keyword>
<evidence type="ECO:0000313" key="16">
    <source>
        <dbReference type="Proteomes" id="UP000199306"/>
    </source>
</evidence>
<evidence type="ECO:0000256" key="5">
    <source>
        <dbReference type="ARBA" id="ARBA00022806"/>
    </source>
</evidence>
<evidence type="ECO:0000313" key="15">
    <source>
        <dbReference type="EMBL" id="SFP41183.1"/>
    </source>
</evidence>
<dbReference type="InterPro" id="IPR004589">
    <property type="entry name" value="DNA_helicase_ATP-dep_RecQ"/>
</dbReference>
<dbReference type="GO" id="GO:0030894">
    <property type="term" value="C:replisome"/>
    <property type="evidence" value="ECO:0007669"/>
    <property type="project" value="TreeGrafter"/>
</dbReference>
<dbReference type="InterPro" id="IPR014001">
    <property type="entry name" value="Helicase_ATP-bd"/>
</dbReference>
<dbReference type="GO" id="GO:0005524">
    <property type="term" value="F:ATP binding"/>
    <property type="evidence" value="ECO:0007669"/>
    <property type="project" value="UniProtKB-KW"/>
</dbReference>
<evidence type="ECO:0000256" key="1">
    <source>
        <dbReference type="ARBA" id="ARBA00005446"/>
    </source>
</evidence>